<sequence>MPKSNERRGRREAAGGGREVGGGTMSGRGDGGRIGRERTQESRVLDGVWRIGGRIKARWVSGFFWKNGQYQNIFPANSGCKKKPGKGVPGPVKPAKTAPPKTRRTGLRAMLNTARALVEGMGLECRVPGLDVDPIAVGSPKGQSKSIKKSLPNFTDQTWRTWIRWSGESRAKYSDWQDKFSSLEAPTKEMGQGGQCDECEDEDTATPVEPNTLLIEGSYMAGSKEGNAIERTVALCQGGTYAPPTAEEYRAVWEAPTYAARMRTIGREAIINDHSKDQ</sequence>
<protein>
    <submittedName>
        <fullName evidence="2">Uncharacterized protein</fullName>
    </submittedName>
</protein>
<name>A0AAD7NYW1_9AGAR</name>
<dbReference type="Proteomes" id="UP001215280">
    <property type="component" value="Unassembled WGS sequence"/>
</dbReference>
<feature type="region of interest" description="Disordered" evidence="1">
    <location>
        <begin position="186"/>
        <end position="205"/>
    </location>
</feature>
<dbReference type="EMBL" id="JARJLG010000005">
    <property type="protein sequence ID" value="KAJ7780821.1"/>
    <property type="molecule type" value="Genomic_DNA"/>
</dbReference>
<feature type="compositionally biased region" description="Basic and acidic residues" evidence="1">
    <location>
        <begin position="1"/>
        <end position="13"/>
    </location>
</feature>
<feature type="region of interest" description="Disordered" evidence="1">
    <location>
        <begin position="1"/>
        <end position="39"/>
    </location>
</feature>
<feature type="compositionally biased region" description="Basic and acidic residues" evidence="1">
    <location>
        <begin position="30"/>
        <end position="39"/>
    </location>
</feature>
<feature type="region of interest" description="Disordered" evidence="1">
    <location>
        <begin position="81"/>
        <end position="102"/>
    </location>
</feature>
<proteinExistence type="predicted"/>
<feature type="compositionally biased region" description="Gly residues" evidence="1">
    <location>
        <begin position="14"/>
        <end position="29"/>
    </location>
</feature>
<feature type="compositionally biased region" description="Low complexity" evidence="1">
    <location>
        <begin position="89"/>
        <end position="100"/>
    </location>
</feature>
<evidence type="ECO:0000256" key="1">
    <source>
        <dbReference type="SAM" id="MobiDB-lite"/>
    </source>
</evidence>
<keyword evidence="3" id="KW-1185">Reference proteome</keyword>
<gene>
    <name evidence="2" type="ORF">DFH07DRAFT_765306</name>
</gene>
<organism evidence="2 3">
    <name type="scientific">Mycena maculata</name>
    <dbReference type="NCBI Taxonomy" id="230809"/>
    <lineage>
        <taxon>Eukaryota</taxon>
        <taxon>Fungi</taxon>
        <taxon>Dikarya</taxon>
        <taxon>Basidiomycota</taxon>
        <taxon>Agaricomycotina</taxon>
        <taxon>Agaricomycetes</taxon>
        <taxon>Agaricomycetidae</taxon>
        <taxon>Agaricales</taxon>
        <taxon>Marasmiineae</taxon>
        <taxon>Mycenaceae</taxon>
        <taxon>Mycena</taxon>
    </lineage>
</organism>
<evidence type="ECO:0000313" key="2">
    <source>
        <dbReference type="EMBL" id="KAJ7780821.1"/>
    </source>
</evidence>
<dbReference type="AlphaFoldDB" id="A0AAD7NYW1"/>
<accession>A0AAD7NYW1</accession>
<evidence type="ECO:0000313" key="3">
    <source>
        <dbReference type="Proteomes" id="UP001215280"/>
    </source>
</evidence>
<reference evidence="2" key="1">
    <citation type="submission" date="2023-03" db="EMBL/GenBank/DDBJ databases">
        <title>Massive genome expansion in bonnet fungi (Mycena s.s.) driven by repeated elements and novel gene families across ecological guilds.</title>
        <authorList>
            <consortium name="Lawrence Berkeley National Laboratory"/>
            <person name="Harder C.B."/>
            <person name="Miyauchi S."/>
            <person name="Viragh M."/>
            <person name="Kuo A."/>
            <person name="Thoen E."/>
            <person name="Andreopoulos B."/>
            <person name="Lu D."/>
            <person name="Skrede I."/>
            <person name="Drula E."/>
            <person name="Henrissat B."/>
            <person name="Morin E."/>
            <person name="Kohler A."/>
            <person name="Barry K."/>
            <person name="LaButti K."/>
            <person name="Morin E."/>
            <person name="Salamov A."/>
            <person name="Lipzen A."/>
            <person name="Mereny Z."/>
            <person name="Hegedus B."/>
            <person name="Baldrian P."/>
            <person name="Stursova M."/>
            <person name="Weitz H."/>
            <person name="Taylor A."/>
            <person name="Grigoriev I.V."/>
            <person name="Nagy L.G."/>
            <person name="Martin F."/>
            <person name="Kauserud H."/>
        </authorList>
    </citation>
    <scope>NUCLEOTIDE SEQUENCE</scope>
    <source>
        <strain evidence="2">CBHHK188m</strain>
    </source>
</reference>
<comment type="caution">
    <text evidence="2">The sequence shown here is derived from an EMBL/GenBank/DDBJ whole genome shotgun (WGS) entry which is preliminary data.</text>
</comment>